<keyword evidence="3" id="KW-0238">DNA-binding</keyword>
<dbReference type="InterPro" id="IPR036388">
    <property type="entry name" value="WH-like_DNA-bd_sf"/>
</dbReference>
<dbReference type="RefSeq" id="WP_024564323.1">
    <property type="nucleotide sequence ID" value="NZ_CP007547.1"/>
</dbReference>
<dbReference type="SUPFAM" id="SSF53850">
    <property type="entry name" value="Periplasmic binding protein-like II"/>
    <property type="match status" value="1"/>
</dbReference>
<reference evidence="6" key="1">
    <citation type="journal article" date="2013" name="Lancet">
        <title>First case of E anophelis outbreak in an intensive-care unit.</title>
        <authorList>
            <person name="Teo J."/>
            <person name="Tan S.Y."/>
            <person name="Tay M."/>
            <person name="Ding Y."/>
            <person name="Kjelleberg S."/>
            <person name="Givskov M."/>
            <person name="Lin R.T."/>
            <person name="Yang L."/>
        </authorList>
    </citation>
    <scope>NUCLEOTIDE SEQUENCE [LARGE SCALE GENOMIC DNA]</scope>
    <source>
        <strain evidence="6">NUHP1</strain>
    </source>
</reference>
<evidence type="ECO:0000256" key="2">
    <source>
        <dbReference type="ARBA" id="ARBA00023015"/>
    </source>
</evidence>
<dbReference type="PANTHER" id="PTHR30126">
    <property type="entry name" value="HTH-TYPE TRANSCRIPTIONAL REGULATOR"/>
    <property type="match status" value="1"/>
</dbReference>
<dbReference type="Pfam" id="PF00126">
    <property type="entry name" value="HTH_1"/>
    <property type="match status" value="1"/>
</dbReference>
<dbReference type="InterPro" id="IPR000847">
    <property type="entry name" value="LysR_HTH_N"/>
</dbReference>
<keyword evidence="2" id="KW-0805">Transcription regulation</keyword>
<dbReference type="STRING" id="1338011.BD94_2077"/>
<evidence type="ECO:0000256" key="1">
    <source>
        <dbReference type="ARBA" id="ARBA00009437"/>
    </source>
</evidence>
<dbReference type="eggNOG" id="COG0583">
    <property type="taxonomic scope" value="Bacteria"/>
</dbReference>
<organism evidence="6 7">
    <name type="scientific">Elizabethkingia anophelis NUHP1</name>
    <dbReference type="NCBI Taxonomy" id="1338011"/>
    <lineage>
        <taxon>Bacteria</taxon>
        <taxon>Pseudomonadati</taxon>
        <taxon>Bacteroidota</taxon>
        <taxon>Flavobacteriia</taxon>
        <taxon>Flavobacteriales</taxon>
        <taxon>Weeksellaceae</taxon>
        <taxon>Elizabethkingia</taxon>
    </lineage>
</organism>
<dbReference type="InterPro" id="IPR005119">
    <property type="entry name" value="LysR_subst-bd"/>
</dbReference>
<dbReference type="FunFam" id="1.10.10.10:FF:000001">
    <property type="entry name" value="LysR family transcriptional regulator"/>
    <property type="match status" value="1"/>
</dbReference>
<evidence type="ECO:0000256" key="4">
    <source>
        <dbReference type="ARBA" id="ARBA00023163"/>
    </source>
</evidence>
<dbReference type="PANTHER" id="PTHR30126:SF39">
    <property type="entry name" value="HTH-TYPE TRANSCRIPTIONAL REGULATOR CYSL"/>
    <property type="match status" value="1"/>
</dbReference>
<dbReference type="Gene3D" id="3.40.190.290">
    <property type="match status" value="1"/>
</dbReference>
<sequence length="297" mass="33973">MDFRLKIFCSAAEQKSFTKAAQLNFITQPAVTKNIKELEGELGVSLFERKNARVELTQAGKVYYEYAQQLLKVYEEAQYKVNELKGSFNGRLNIGASTTIGQYILPKVLAEFKRKHPQIIIQMLNANTEEIEKELQESKIDLGFIEGHSGKSSLKYEPVMDDEIVAVVHRNHTLFLQEEISINELKEQDFVLRENGSGSLDVIADIFNKNQISLKDLKVQAQLGSTESIKTFLEYSDCIGFLSIHSLRNELLSGTFKVLEIENFNIKRQFNAVYKHGNFDGISKLFLDFFFINNHKL</sequence>
<dbReference type="CDD" id="cd08420">
    <property type="entry name" value="PBP2_CysL_like"/>
    <property type="match status" value="1"/>
</dbReference>
<dbReference type="GO" id="GO:0000976">
    <property type="term" value="F:transcription cis-regulatory region binding"/>
    <property type="evidence" value="ECO:0007669"/>
    <property type="project" value="TreeGrafter"/>
</dbReference>
<keyword evidence="4" id="KW-0804">Transcription</keyword>
<accession>A0A077EEB0</accession>
<dbReference type="AlphaFoldDB" id="A0A077EEB0"/>
<dbReference type="GO" id="GO:0003700">
    <property type="term" value="F:DNA-binding transcription factor activity"/>
    <property type="evidence" value="ECO:0007669"/>
    <property type="project" value="InterPro"/>
</dbReference>
<gene>
    <name evidence="6" type="ORF">BD94_2077</name>
</gene>
<dbReference type="InterPro" id="IPR036390">
    <property type="entry name" value="WH_DNA-bd_sf"/>
</dbReference>
<reference evidence="6" key="2">
    <citation type="journal article" date="2015" name="Genome Biol. Evol.">
        <title>Complete Genome Sequence and Transcriptomic Analysis of the Novel Pathogen Elizabethkingia anophelis in Response to Oxidative Stress.</title>
        <authorList>
            <person name="Li Y."/>
            <person name="Liu Y."/>
            <person name="Chew S.C."/>
            <person name="Tay M."/>
            <person name="Salido M.M."/>
            <person name="Teo J."/>
            <person name="Lauro F.M."/>
            <person name="Givskov M."/>
            <person name="Yang L."/>
        </authorList>
    </citation>
    <scope>NUCLEOTIDE SEQUENCE</scope>
    <source>
        <strain evidence="6">NUHP1</strain>
    </source>
</reference>
<evidence type="ECO:0000259" key="5">
    <source>
        <dbReference type="PROSITE" id="PS50931"/>
    </source>
</evidence>
<dbReference type="PRINTS" id="PR00039">
    <property type="entry name" value="HTHLYSR"/>
</dbReference>
<evidence type="ECO:0000313" key="7">
    <source>
        <dbReference type="Proteomes" id="UP000028933"/>
    </source>
</evidence>
<dbReference type="Proteomes" id="UP000028933">
    <property type="component" value="Chromosome"/>
</dbReference>
<feature type="domain" description="HTH lysR-type" evidence="5">
    <location>
        <begin position="1"/>
        <end position="57"/>
    </location>
</feature>
<proteinExistence type="inferred from homology"/>
<dbReference type="Pfam" id="PF03466">
    <property type="entry name" value="LysR_substrate"/>
    <property type="match status" value="1"/>
</dbReference>
<dbReference type="KEGG" id="eao:BD94_2077"/>
<name>A0A077EEB0_9FLAO</name>
<comment type="similarity">
    <text evidence="1">Belongs to the LysR transcriptional regulatory family.</text>
</comment>
<dbReference type="SUPFAM" id="SSF46785">
    <property type="entry name" value="Winged helix' DNA-binding domain"/>
    <property type="match status" value="1"/>
</dbReference>
<dbReference type="Gene3D" id="1.10.10.10">
    <property type="entry name" value="Winged helix-like DNA-binding domain superfamily/Winged helix DNA-binding domain"/>
    <property type="match status" value="1"/>
</dbReference>
<evidence type="ECO:0000256" key="3">
    <source>
        <dbReference type="ARBA" id="ARBA00023125"/>
    </source>
</evidence>
<evidence type="ECO:0000313" key="6">
    <source>
        <dbReference type="EMBL" id="AIL45852.1"/>
    </source>
</evidence>
<dbReference type="PROSITE" id="PS50931">
    <property type="entry name" value="HTH_LYSR"/>
    <property type="match status" value="1"/>
</dbReference>
<dbReference type="EMBL" id="CP007547">
    <property type="protein sequence ID" value="AIL45852.1"/>
    <property type="molecule type" value="Genomic_DNA"/>
</dbReference>
<dbReference type="HOGENOM" id="CLU_039613_6_1_10"/>
<protein>
    <submittedName>
        <fullName evidence="6">LysR family transcriptional regulator YeiE</fullName>
    </submittedName>
</protein>